<feature type="transmembrane region" description="Helical" evidence="1">
    <location>
        <begin position="90"/>
        <end position="108"/>
    </location>
</feature>
<accession>A0A061S229</accession>
<keyword evidence="1" id="KW-1133">Transmembrane helix</keyword>
<protein>
    <submittedName>
        <fullName evidence="2">Uncharacterized protein</fullName>
    </submittedName>
</protein>
<dbReference type="EMBL" id="GBEZ01008700">
    <property type="protein sequence ID" value="JAC76856.1"/>
    <property type="molecule type" value="Transcribed_RNA"/>
</dbReference>
<dbReference type="AlphaFoldDB" id="A0A061S229"/>
<evidence type="ECO:0000256" key="1">
    <source>
        <dbReference type="SAM" id="Phobius"/>
    </source>
</evidence>
<reference evidence="2" key="1">
    <citation type="submission" date="2014-05" db="EMBL/GenBank/DDBJ databases">
        <title>The transcriptome of the halophilic microalga Tetraselmis sp. GSL018 isolated from the Great Salt Lake, Utah.</title>
        <authorList>
            <person name="Jinkerson R.E."/>
            <person name="D'Adamo S."/>
            <person name="Posewitz M.C."/>
        </authorList>
    </citation>
    <scope>NUCLEOTIDE SEQUENCE</scope>
    <source>
        <strain evidence="2">GSL018</strain>
    </source>
</reference>
<feature type="transmembrane region" description="Helical" evidence="1">
    <location>
        <begin position="63"/>
        <end position="83"/>
    </location>
</feature>
<organism evidence="2">
    <name type="scientific">Tetraselmis sp. GSL018</name>
    <dbReference type="NCBI Taxonomy" id="582737"/>
    <lineage>
        <taxon>Eukaryota</taxon>
        <taxon>Viridiplantae</taxon>
        <taxon>Chlorophyta</taxon>
        <taxon>core chlorophytes</taxon>
        <taxon>Chlorodendrophyceae</taxon>
        <taxon>Chlorodendrales</taxon>
        <taxon>Chlorodendraceae</taxon>
        <taxon>Tetraselmis</taxon>
    </lineage>
</organism>
<gene>
    <name evidence="2" type="ORF">TSPGSL018_19104</name>
</gene>
<keyword evidence="1" id="KW-0812">Transmembrane</keyword>
<name>A0A061S229_9CHLO</name>
<sequence length="183" mass="21041">MQVMDNEYIFSERKQLFFLLLASVVITGQMTVYCTNFSVYRVLTGEDYDDYYDNEECYLKNEFGWALSAGVISIAISGFLLLMSFVASHVYDAVAPAFYIFLFVWWVLGTALTTFNQSGSPFNFLIMPNAYFASWAAFLLICNLLWSRIARGCSNMICCTIQFVVPEPQEQRQRHDFDDTSDL</sequence>
<evidence type="ECO:0000313" key="2">
    <source>
        <dbReference type="EMBL" id="JAC76856.1"/>
    </source>
</evidence>
<keyword evidence="1" id="KW-0472">Membrane</keyword>
<feature type="transmembrane region" description="Helical" evidence="1">
    <location>
        <begin position="16"/>
        <end position="43"/>
    </location>
</feature>
<feature type="transmembrane region" description="Helical" evidence="1">
    <location>
        <begin position="128"/>
        <end position="146"/>
    </location>
</feature>
<proteinExistence type="predicted"/>